<dbReference type="PANTHER" id="PTHR10139:SF1">
    <property type="entry name" value="DOUBLE-STRAND BREAK REPAIR PROTEIN MRE11"/>
    <property type="match status" value="1"/>
</dbReference>
<gene>
    <name evidence="1" type="ORF">A6R68_03356</name>
</gene>
<evidence type="ECO:0008006" key="3">
    <source>
        <dbReference type="Google" id="ProtNLM"/>
    </source>
</evidence>
<dbReference type="GO" id="GO:0000723">
    <property type="term" value="P:telomere maintenance"/>
    <property type="evidence" value="ECO:0007669"/>
    <property type="project" value="TreeGrafter"/>
</dbReference>
<evidence type="ECO:0000313" key="2">
    <source>
        <dbReference type="Proteomes" id="UP000092124"/>
    </source>
</evidence>
<dbReference type="GO" id="GO:0000014">
    <property type="term" value="F:single-stranded DNA endodeoxyribonuclease activity"/>
    <property type="evidence" value="ECO:0007669"/>
    <property type="project" value="TreeGrafter"/>
</dbReference>
<keyword evidence="2" id="KW-1185">Reference proteome</keyword>
<dbReference type="OrthoDB" id="30417at2759"/>
<dbReference type="InterPro" id="IPR029052">
    <property type="entry name" value="Metallo-depent_PP-like"/>
</dbReference>
<proteinExistence type="predicted"/>
<feature type="non-terminal residue" evidence="1">
    <location>
        <position position="1"/>
    </location>
</feature>
<dbReference type="Gene3D" id="3.60.21.10">
    <property type="match status" value="1"/>
</dbReference>
<dbReference type="EMBL" id="LZPO01076123">
    <property type="protein sequence ID" value="OBS68108.1"/>
    <property type="molecule type" value="Genomic_DNA"/>
</dbReference>
<protein>
    <recommendedName>
        <fullName evidence="3">Calcineurin-like phosphoesterase domain-containing protein</fullName>
    </recommendedName>
</protein>
<dbReference type="GO" id="GO:0007095">
    <property type="term" value="P:mitotic G2 DNA damage checkpoint signaling"/>
    <property type="evidence" value="ECO:0007669"/>
    <property type="project" value="TreeGrafter"/>
</dbReference>
<reference evidence="1 2" key="1">
    <citation type="submission" date="2016-06" db="EMBL/GenBank/DDBJ databases">
        <title>The Draft Genome Sequence and Annotation of the Desert Woodrat Neotoma lepida.</title>
        <authorList>
            <person name="Campbell M."/>
            <person name="Oakeson K.F."/>
            <person name="Yandell M."/>
            <person name="Halpert J.R."/>
            <person name="Dearing D."/>
        </authorList>
    </citation>
    <scope>NUCLEOTIDE SEQUENCE [LARGE SCALE GENOMIC DNA]</scope>
    <source>
        <strain evidence="1">417</strain>
        <tissue evidence="1">Liver</tissue>
    </source>
</reference>
<dbReference type="GO" id="GO:0031573">
    <property type="term" value="P:mitotic intra-S DNA damage checkpoint signaling"/>
    <property type="evidence" value="ECO:0007669"/>
    <property type="project" value="TreeGrafter"/>
</dbReference>
<dbReference type="GO" id="GO:0000724">
    <property type="term" value="P:double-strand break repair via homologous recombination"/>
    <property type="evidence" value="ECO:0007669"/>
    <property type="project" value="TreeGrafter"/>
</dbReference>
<accession>A0A1A6GP84</accession>
<dbReference type="AlphaFoldDB" id="A0A1A6GP84"/>
<sequence length="91" mass="10502">NLESGGFSDIAERRTPGYLERNLAPEELYHKNESHRCTVDFILLGGDLFHENKPSRKTLHNCLELLRKYCMGDRPVQFEIISDQSVNFGFS</sequence>
<dbReference type="GO" id="GO:0035861">
    <property type="term" value="C:site of double-strand break"/>
    <property type="evidence" value="ECO:0007669"/>
    <property type="project" value="TreeGrafter"/>
</dbReference>
<dbReference type="SUPFAM" id="SSF56300">
    <property type="entry name" value="Metallo-dependent phosphatases"/>
    <property type="match status" value="1"/>
</dbReference>
<name>A0A1A6GP84_NEOLE</name>
<evidence type="ECO:0000313" key="1">
    <source>
        <dbReference type="EMBL" id="OBS68108.1"/>
    </source>
</evidence>
<organism evidence="1 2">
    <name type="scientific">Neotoma lepida</name>
    <name type="common">Desert woodrat</name>
    <dbReference type="NCBI Taxonomy" id="56216"/>
    <lineage>
        <taxon>Eukaryota</taxon>
        <taxon>Metazoa</taxon>
        <taxon>Chordata</taxon>
        <taxon>Craniata</taxon>
        <taxon>Vertebrata</taxon>
        <taxon>Euteleostomi</taxon>
        <taxon>Mammalia</taxon>
        <taxon>Eutheria</taxon>
        <taxon>Euarchontoglires</taxon>
        <taxon>Glires</taxon>
        <taxon>Rodentia</taxon>
        <taxon>Myomorpha</taxon>
        <taxon>Muroidea</taxon>
        <taxon>Cricetidae</taxon>
        <taxon>Neotominae</taxon>
        <taxon>Neotoma</taxon>
    </lineage>
</organism>
<dbReference type="STRING" id="56216.A0A1A6GP84"/>
<dbReference type="GO" id="GO:0097552">
    <property type="term" value="P:mitochondrial double-strand break repair via homologous recombination"/>
    <property type="evidence" value="ECO:0007669"/>
    <property type="project" value="TreeGrafter"/>
</dbReference>
<dbReference type="GO" id="GO:0030870">
    <property type="term" value="C:Mre11 complex"/>
    <property type="evidence" value="ECO:0007669"/>
    <property type="project" value="TreeGrafter"/>
</dbReference>
<feature type="non-terminal residue" evidence="1">
    <location>
        <position position="91"/>
    </location>
</feature>
<comment type="caution">
    <text evidence="1">The sequence shown here is derived from an EMBL/GenBank/DDBJ whole genome shotgun (WGS) entry which is preliminary data.</text>
</comment>
<dbReference type="GO" id="GO:0006303">
    <property type="term" value="P:double-strand break repair via nonhomologous end joining"/>
    <property type="evidence" value="ECO:0007669"/>
    <property type="project" value="TreeGrafter"/>
</dbReference>
<dbReference type="PANTHER" id="PTHR10139">
    <property type="entry name" value="DOUBLE-STRAND BREAK REPAIR PROTEIN MRE11"/>
    <property type="match status" value="1"/>
</dbReference>
<dbReference type="GO" id="GO:0042138">
    <property type="term" value="P:meiotic DNA double-strand break formation"/>
    <property type="evidence" value="ECO:0007669"/>
    <property type="project" value="TreeGrafter"/>
</dbReference>
<dbReference type="Proteomes" id="UP000092124">
    <property type="component" value="Unassembled WGS sequence"/>
</dbReference>